<sequence length="609" mass="66042">MEQNSPDLLARIAHLEKTQGEMQQELAHLRGMFSDRIDEVYQMLKSQSHPTPSTNPLASPAFTRPPSTPPVKPPPLPLAQLRAASISSPRPSSPSIASTMSSRPRATTLTPSSLPPSSVAPPLRIDHITVVPTDTGPEVLAKYHEPISQIYHYYSYRSDEASHVGRGLSRGIFHRFVGDCHLLDRLLPTTPALIFHACCPSEVQVTLDTLRARLQAQGGAGMLGLKTAPLLPPDHGDLPHSPELTRRASSSSLTPRSPRPSSPGGNPLILTHNSSMCALTAASPSTPRGTIAQGDLTPRSLARSPAQPPPETVMTDAQFEQALLMIAHQLYGKADDLTPGQCVQLLLLHDIFPHAHRGTVVSGSTDELPGTALEPLRAYRRDLLKIFQVFTSRMDVSVSSQQRGLALAEFMDLVRYYKLFPYLSKYAFRDLFHRCCALGDDKSIPSYTGKPGERDLTFPGFLEALARMGVAIYGAGAYAASNFTPEQQVAKLLSKILLLNPPKQTDIRGNKSRACARGAGTIDVVLPRRNGVGYRPPVNPPPVARLDPEVLAQAYGPRAARALLQKLHESSPTAADSPGADPLAPFYTRPPEPAPKKIPSQMTPFSLKE</sequence>
<feature type="compositionally biased region" description="Polar residues" evidence="1">
    <location>
        <begin position="600"/>
        <end position="609"/>
    </location>
</feature>
<protein>
    <recommendedName>
        <fullName evidence="4">Centrosomal protein of 44 kDa</fullName>
    </recommendedName>
</protein>
<evidence type="ECO:0000313" key="2">
    <source>
        <dbReference type="EMBL" id="KAJ4459399.1"/>
    </source>
</evidence>
<keyword evidence="3" id="KW-1185">Reference proteome</keyword>
<reference evidence="2" key="1">
    <citation type="journal article" date="2022" name="bioRxiv">
        <title>Genomics of Preaxostyla Flagellates Illuminates Evolutionary Transitions and the Path Towards Mitochondrial Loss.</title>
        <authorList>
            <person name="Novak L.V.F."/>
            <person name="Treitli S.C."/>
            <person name="Pyrih J."/>
            <person name="Halakuc P."/>
            <person name="Pipaliya S.V."/>
            <person name="Vacek V."/>
            <person name="Brzon O."/>
            <person name="Soukal P."/>
            <person name="Eme L."/>
            <person name="Dacks J.B."/>
            <person name="Karnkowska A."/>
            <person name="Elias M."/>
            <person name="Hampl V."/>
        </authorList>
    </citation>
    <scope>NUCLEOTIDE SEQUENCE</scope>
    <source>
        <strain evidence="2">RCP-MX</strain>
    </source>
</reference>
<comment type="caution">
    <text evidence="2">The sequence shown here is derived from an EMBL/GenBank/DDBJ whole genome shotgun (WGS) entry which is preliminary data.</text>
</comment>
<dbReference type="PANTHER" id="PTHR48125:SF10">
    <property type="entry name" value="OS12G0136300 PROTEIN"/>
    <property type="match status" value="1"/>
</dbReference>
<feature type="compositionally biased region" description="Low complexity" evidence="1">
    <location>
        <begin position="78"/>
        <end position="118"/>
    </location>
</feature>
<feature type="region of interest" description="Disordered" evidence="1">
    <location>
        <begin position="45"/>
        <end position="118"/>
    </location>
</feature>
<gene>
    <name evidence="2" type="ORF">PAPYR_4706</name>
</gene>
<feature type="compositionally biased region" description="Low complexity" evidence="1">
    <location>
        <begin position="247"/>
        <end position="256"/>
    </location>
</feature>
<dbReference type="PANTHER" id="PTHR48125">
    <property type="entry name" value="LP07818P1"/>
    <property type="match status" value="1"/>
</dbReference>
<name>A0ABQ8UJJ3_9EUKA</name>
<feature type="compositionally biased region" description="Basic and acidic residues" evidence="1">
    <location>
        <begin position="234"/>
        <end position="246"/>
    </location>
</feature>
<feature type="region of interest" description="Disordered" evidence="1">
    <location>
        <begin position="568"/>
        <end position="609"/>
    </location>
</feature>
<feature type="compositionally biased region" description="Polar residues" evidence="1">
    <location>
        <begin position="271"/>
        <end position="288"/>
    </location>
</feature>
<feature type="compositionally biased region" description="Polar residues" evidence="1">
    <location>
        <begin position="45"/>
        <end position="57"/>
    </location>
</feature>
<proteinExistence type="predicted"/>
<feature type="compositionally biased region" description="Pro residues" evidence="1">
    <location>
        <begin position="66"/>
        <end position="77"/>
    </location>
</feature>
<dbReference type="EMBL" id="JAPMOS010000020">
    <property type="protein sequence ID" value="KAJ4459399.1"/>
    <property type="molecule type" value="Genomic_DNA"/>
</dbReference>
<dbReference type="Proteomes" id="UP001141327">
    <property type="component" value="Unassembled WGS sequence"/>
</dbReference>
<evidence type="ECO:0008006" key="4">
    <source>
        <dbReference type="Google" id="ProtNLM"/>
    </source>
</evidence>
<feature type="region of interest" description="Disordered" evidence="1">
    <location>
        <begin position="225"/>
        <end position="312"/>
    </location>
</feature>
<evidence type="ECO:0000256" key="1">
    <source>
        <dbReference type="SAM" id="MobiDB-lite"/>
    </source>
</evidence>
<evidence type="ECO:0000313" key="3">
    <source>
        <dbReference type="Proteomes" id="UP001141327"/>
    </source>
</evidence>
<accession>A0ABQ8UJJ3</accession>
<organism evidence="2 3">
    <name type="scientific">Paratrimastix pyriformis</name>
    <dbReference type="NCBI Taxonomy" id="342808"/>
    <lineage>
        <taxon>Eukaryota</taxon>
        <taxon>Metamonada</taxon>
        <taxon>Preaxostyla</taxon>
        <taxon>Paratrimastigidae</taxon>
        <taxon>Paratrimastix</taxon>
    </lineage>
</organism>